<dbReference type="EMBL" id="AP014945">
    <property type="protein sequence ID" value="BAU22425.1"/>
    <property type="molecule type" value="Genomic_DNA"/>
</dbReference>
<feature type="site" description="Transition state stabilizer" evidence="3">
    <location>
        <position position="21"/>
    </location>
</feature>
<comment type="similarity">
    <text evidence="3">Belongs to the IspD/TarI cytidylyltransferase family. IspD subfamily.</text>
</comment>
<evidence type="ECO:0000256" key="2">
    <source>
        <dbReference type="ARBA" id="ARBA00022695"/>
    </source>
</evidence>
<reference evidence="4 5" key="1">
    <citation type="journal article" date="2016" name="Int. J. Syst. Evol. Microbiol.">
        <title>Caldimicrobium thiodismutans sp. nov., a sulfur-disproportionating bacterium isolated from a hot spring, and emended description of the genus Caldimicrobium.</title>
        <authorList>
            <person name="Kojima H."/>
            <person name="Umezawa K."/>
            <person name="Fukui M."/>
        </authorList>
    </citation>
    <scope>NUCLEOTIDE SEQUENCE [LARGE SCALE GENOMIC DNA]</scope>
    <source>
        <strain evidence="4 5">TF1</strain>
    </source>
</reference>
<dbReference type="InterPro" id="IPR029044">
    <property type="entry name" value="Nucleotide-diphossugar_trans"/>
</dbReference>
<accession>A0A0U5AXG7</accession>
<dbReference type="GO" id="GO:0050518">
    <property type="term" value="F:2-C-methyl-D-erythritol 4-phosphate cytidylyltransferase activity"/>
    <property type="evidence" value="ECO:0007669"/>
    <property type="project" value="UniProtKB-UniRule"/>
</dbReference>
<organism evidence="4 5">
    <name type="scientific">Caldimicrobium thiodismutans</name>
    <dbReference type="NCBI Taxonomy" id="1653476"/>
    <lineage>
        <taxon>Bacteria</taxon>
        <taxon>Pseudomonadati</taxon>
        <taxon>Thermodesulfobacteriota</taxon>
        <taxon>Thermodesulfobacteria</taxon>
        <taxon>Thermodesulfobacteriales</taxon>
        <taxon>Thermodesulfobacteriaceae</taxon>
        <taxon>Caldimicrobium</taxon>
    </lineage>
</organism>
<keyword evidence="2 3" id="KW-0548">Nucleotidyltransferase</keyword>
<keyword evidence="1 3" id="KW-0808">Transferase</keyword>
<dbReference type="STRING" id="1653476.THC_0018"/>
<dbReference type="PATRIC" id="fig|1653476.3.peg.17"/>
<dbReference type="FunFam" id="3.90.550.10:FF:000003">
    <property type="entry name" value="2-C-methyl-D-erythritol 4-phosphate cytidylyltransferase"/>
    <property type="match status" value="1"/>
</dbReference>
<dbReference type="Pfam" id="PF01128">
    <property type="entry name" value="IspD"/>
    <property type="match status" value="1"/>
</dbReference>
<dbReference type="CDD" id="cd02516">
    <property type="entry name" value="CDP-ME_synthetase"/>
    <property type="match status" value="1"/>
</dbReference>
<comment type="catalytic activity">
    <reaction evidence="3">
        <text>2-C-methyl-D-erythritol 4-phosphate + CTP + H(+) = 4-CDP-2-C-methyl-D-erythritol + diphosphate</text>
        <dbReference type="Rhea" id="RHEA:13429"/>
        <dbReference type="ChEBI" id="CHEBI:15378"/>
        <dbReference type="ChEBI" id="CHEBI:33019"/>
        <dbReference type="ChEBI" id="CHEBI:37563"/>
        <dbReference type="ChEBI" id="CHEBI:57823"/>
        <dbReference type="ChEBI" id="CHEBI:58262"/>
        <dbReference type="EC" id="2.7.7.60"/>
    </reaction>
</comment>
<evidence type="ECO:0000313" key="5">
    <source>
        <dbReference type="Proteomes" id="UP000068196"/>
    </source>
</evidence>
<dbReference type="EC" id="2.7.7.60" evidence="3"/>
<comment type="pathway">
    <text evidence="3">Isoprenoid biosynthesis; isopentenyl diphosphate biosynthesis via DXP pathway; isopentenyl diphosphate from 1-deoxy-D-xylulose 5-phosphate: step 2/6.</text>
</comment>
<dbReference type="KEGG" id="cthi:THC_0018"/>
<dbReference type="InterPro" id="IPR050088">
    <property type="entry name" value="IspD/TarI_cytidylyltransf_bact"/>
</dbReference>
<keyword evidence="5" id="KW-1185">Reference proteome</keyword>
<keyword evidence="3" id="KW-0414">Isoprene biosynthesis</keyword>
<feature type="site" description="Positions MEP for the nucleophilic attack" evidence="3">
    <location>
        <position position="152"/>
    </location>
</feature>
<dbReference type="OrthoDB" id="9806837at2"/>
<reference evidence="5" key="2">
    <citation type="journal article" date="2016" name="Int. J. Syst. Evol. Microbiol.">
        <title>Caldimicrobium thiodismutans sp. nov., a sulfur-disproportionating bacterium isolated from a hot spring.</title>
        <authorList>
            <person name="Kojima H."/>
            <person name="Umezawa K."/>
            <person name="Fukui M."/>
        </authorList>
    </citation>
    <scope>NUCLEOTIDE SEQUENCE [LARGE SCALE GENOMIC DNA]</scope>
    <source>
        <strain evidence="5">TF1</strain>
    </source>
</reference>
<gene>
    <name evidence="3" type="primary">ispD</name>
    <name evidence="4" type="ORF">THC_0018</name>
</gene>
<dbReference type="InterPro" id="IPR001228">
    <property type="entry name" value="IspD"/>
</dbReference>
<name>A0A0U5AXG7_9BACT</name>
<dbReference type="PANTHER" id="PTHR32125:SF4">
    <property type="entry name" value="2-C-METHYL-D-ERYTHRITOL 4-PHOSPHATE CYTIDYLYLTRANSFERASE, CHLOROPLASTIC"/>
    <property type="match status" value="1"/>
</dbReference>
<dbReference type="HAMAP" id="MF_00108">
    <property type="entry name" value="IspD"/>
    <property type="match status" value="1"/>
</dbReference>
<proteinExistence type="inferred from homology"/>
<dbReference type="NCBIfam" id="TIGR00453">
    <property type="entry name" value="ispD"/>
    <property type="match status" value="1"/>
</dbReference>
<protein>
    <recommendedName>
        <fullName evidence="3">2-C-methyl-D-erythritol 4-phosphate cytidylyltransferase</fullName>
        <ecNumber evidence="3">2.7.7.60</ecNumber>
    </recommendedName>
    <alternativeName>
        <fullName evidence="3">4-diphosphocytidyl-2C-methyl-D-erythritol synthase</fullName>
    </alternativeName>
    <alternativeName>
        <fullName evidence="3">MEP cytidylyltransferase</fullName>
        <shortName evidence="3">MCT</shortName>
    </alternativeName>
</protein>
<dbReference type="GO" id="GO:0019288">
    <property type="term" value="P:isopentenyl diphosphate biosynthetic process, methylerythritol 4-phosphate pathway"/>
    <property type="evidence" value="ECO:0007669"/>
    <property type="project" value="UniProtKB-UniRule"/>
</dbReference>
<dbReference type="PANTHER" id="PTHR32125">
    <property type="entry name" value="2-C-METHYL-D-ERYTHRITOL 4-PHOSPHATE CYTIDYLYLTRANSFERASE, CHLOROPLASTIC"/>
    <property type="match status" value="1"/>
</dbReference>
<comment type="function">
    <text evidence="3">Catalyzes the formation of 4-diphosphocytidyl-2-C-methyl-D-erythritol from CTP and 2-C-methyl-D-erythritol 4-phosphate (MEP).</text>
</comment>
<evidence type="ECO:0000256" key="1">
    <source>
        <dbReference type="ARBA" id="ARBA00022679"/>
    </source>
</evidence>
<dbReference type="Gene3D" id="3.90.550.10">
    <property type="entry name" value="Spore Coat Polysaccharide Biosynthesis Protein SpsA, Chain A"/>
    <property type="match status" value="1"/>
</dbReference>
<feature type="site" description="Transition state stabilizer" evidence="3">
    <location>
        <position position="14"/>
    </location>
</feature>
<dbReference type="InterPro" id="IPR034683">
    <property type="entry name" value="IspD/TarI"/>
</dbReference>
<dbReference type="RefSeq" id="WP_068511547.1">
    <property type="nucleotide sequence ID" value="NZ_AP014945.1"/>
</dbReference>
<feature type="site" description="Positions MEP for the nucleophilic attack" evidence="3">
    <location>
        <position position="208"/>
    </location>
</feature>
<sequence>MVSVLIPCAGKGLRLKAELPKQFLSLKGIPLFIRTLKIFDNHSHCSSIILSVSQDFKQYIKETLLKYSIKKVYAITEGGETRQESVYRALLASPKETEIFLIHDAVRPFVSSDLITKIIEETRIHSAVIPAIPVRDALIKVQDDFLKRAISREGLYLVQTPQGVRATLLRETMERAFQEGLTFPDEGSLLHYYGHQVKVISGSFLNFKITYPEDFLLAEKLISE</sequence>
<evidence type="ECO:0000313" key="4">
    <source>
        <dbReference type="EMBL" id="BAU22425.1"/>
    </source>
</evidence>
<dbReference type="AlphaFoldDB" id="A0A0U5AXG7"/>
<evidence type="ECO:0000256" key="3">
    <source>
        <dbReference type="HAMAP-Rule" id="MF_00108"/>
    </source>
</evidence>
<dbReference type="Proteomes" id="UP000068196">
    <property type="component" value="Chromosome"/>
</dbReference>
<dbReference type="UniPathway" id="UPA00056">
    <property type="reaction ID" value="UER00093"/>
</dbReference>
<dbReference type="SUPFAM" id="SSF53448">
    <property type="entry name" value="Nucleotide-diphospho-sugar transferases"/>
    <property type="match status" value="1"/>
</dbReference>